<evidence type="ECO:0000256" key="3">
    <source>
        <dbReference type="ARBA" id="ARBA00023163"/>
    </source>
</evidence>
<accession>A0A2N1PMH0</accession>
<keyword evidence="2" id="KW-0238">DNA-binding</keyword>
<dbReference type="SMART" id="SM00345">
    <property type="entry name" value="HTH_GNTR"/>
    <property type="match status" value="1"/>
</dbReference>
<protein>
    <submittedName>
        <fullName evidence="5">GntR family transcriptional regulator</fullName>
    </submittedName>
</protein>
<proteinExistence type="predicted"/>
<feature type="domain" description="HTH gntR-type" evidence="4">
    <location>
        <begin position="11"/>
        <end position="79"/>
    </location>
</feature>
<evidence type="ECO:0000313" key="6">
    <source>
        <dbReference type="Proteomes" id="UP000233256"/>
    </source>
</evidence>
<dbReference type="Pfam" id="PF00392">
    <property type="entry name" value="GntR"/>
    <property type="match status" value="1"/>
</dbReference>
<organism evidence="5 6">
    <name type="scientific">Candidatus Wallbacteria bacterium HGW-Wallbacteria-1</name>
    <dbReference type="NCBI Taxonomy" id="2013854"/>
    <lineage>
        <taxon>Bacteria</taxon>
        <taxon>Candidatus Walliibacteriota</taxon>
    </lineage>
</organism>
<dbReference type="PROSITE" id="PS50949">
    <property type="entry name" value="HTH_GNTR"/>
    <property type="match status" value="1"/>
</dbReference>
<dbReference type="Gene3D" id="1.10.10.10">
    <property type="entry name" value="Winged helix-like DNA-binding domain superfamily/Winged helix DNA-binding domain"/>
    <property type="match status" value="1"/>
</dbReference>
<evidence type="ECO:0000259" key="4">
    <source>
        <dbReference type="PROSITE" id="PS50949"/>
    </source>
</evidence>
<dbReference type="EMBL" id="PGXC01000016">
    <property type="protein sequence ID" value="PKK89520.1"/>
    <property type="molecule type" value="Genomic_DNA"/>
</dbReference>
<dbReference type="CDD" id="cd07377">
    <property type="entry name" value="WHTH_GntR"/>
    <property type="match status" value="1"/>
</dbReference>
<dbReference type="GO" id="GO:0003677">
    <property type="term" value="F:DNA binding"/>
    <property type="evidence" value="ECO:0007669"/>
    <property type="project" value="UniProtKB-KW"/>
</dbReference>
<gene>
    <name evidence="5" type="ORF">CVV64_14010</name>
</gene>
<evidence type="ECO:0000256" key="2">
    <source>
        <dbReference type="ARBA" id="ARBA00023125"/>
    </source>
</evidence>
<dbReference type="GO" id="GO:0003700">
    <property type="term" value="F:DNA-binding transcription factor activity"/>
    <property type="evidence" value="ECO:0007669"/>
    <property type="project" value="InterPro"/>
</dbReference>
<name>A0A2N1PMH0_9BACT</name>
<keyword evidence="1" id="KW-0805">Transcription regulation</keyword>
<keyword evidence="3" id="KW-0804">Transcription</keyword>
<dbReference type="PANTHER" id="PTHR38445">
    <property type="entry name" value="HTH-TYPE TRANSCRIPTIONAL REPRESSOR YTRA"/>
    <property type="match status" value="1"/>
</dbReference>
<dbReference type="AlphaFoldDB" id="A0A2N1PMH0"/>
<dbReference type="Proteomes" id="UP000233256">
    <property type="component" value="Unassembled WGS sequence"/>
</dbReference>
<sequence length="126" mass="14073">MEIKVDPSNPVPIYIQILDSLKLAIASGELNSGDRLPSVRELAVELRLNPRTVSNAYRELITLGLAETRKGIGLFLTDRCQPYAGQEALSLLREKMNETITFARGMGFQNETILDEMTRLITADHN</sequence>
<dbReference type="InterPro" id="IPR036390">
    <property type="entry name" value="WH_DNA-bd_sf"/>
</dbReference>
<dbReference type="InterPro" id="IPR000524">
    <property type="entry name" value="Tscrpt_reg_HTH_GntR"/>
</dbReference>
<evidence type="ECO:0000313" key="5">
    <source>
        <dbReference type="EMBL" id="PKK89520.1"/>
    </source>
</evidence>
<dbReference type="SUPFAM" id="SSF46785">
    <property type="entry name" value="Winged helix' DNA-binding domain"/>
    <property type="match status" value="1"/>
</dbReference>
<comment type="caution">
    <text evidence="5">The sequence shown here is derived from an EMBL/GenBank/DDBJ whole genome shotgun (WGS) entry which is preliminary data.</text>
</comment>
<dbReference type="InterPro" id="IPR036388">
    <property type="entry name" value="WH-like_DNA-bd_sf"/>
</dbReference>
<dbReference type="PANTHER" id="PTHR38445:SF9">
    <property type="entry name" value="HTH-TYPE TRANSCRIPTIONAL REPRESSOR YTRA"/>
    <property type="match status" value="1"/>
</dbReference>
<reference evidence="5 6" key="1">
    <citation type="journal article" date="2017" name="ISME J.">
        <title>Potential for microbial H2 and metal transformations associated with novel bacteria and archaea in deep terrestrial subsurface sediments.</title>
        <authorList>
            <person name="Hernsdorf A.W."/>
            <person name="Amano Y."/>
            <person name="Miyakawa K."/>
            <person name="Ise K."/>
            <person name="Suzuki Y."/>
            <person name="Anantharaman K."/>
            <person name="Probst A."/>
            <person name="Burstein D."/>
            <person name="Thomas B.C."/>
            <person name="Banfield J.F."/>
        </authorList>
    </citation>
    <scope>NUCLEOTIDE SEQUENCE [LARGE SCALE GENOMIC DNA]</scope>
    <source>
        <strain evidence="5">HGW-Wallbacteria-1</strain>
    </source>
</reference>
<evidence type="ECO:0000256" key="1">
    <source>
        <dbReference type="ARBA" id="ARBA00023015"/>
    </source>
</evidence>